<protein>
    <submittedName>
        <fullName evidence="1">Uncharacterized protein</fullName>
    </submittedName>
</protein>
<gene>
    <name evidence="1" type="ORF">HHX48_08260</name>
</gene>
<accession>A0ABR8LHJ3</accession>
<proteinExistence type="predicted"/>
<keyword evidence="2" id="KW-1185">Reference proteome</keyword>
<comment type="caution">
    <text evidence="1">The sequence shown here is derived from an EMBL/GenBank/DDBJ whole genome shotgun (WGS) entry which is preliminary data.</text>
</comment>
<name>A0ABR8LHJ3_9ALTE</name>
<sequence>MVDTSKVPDCELSRRLGGDTMLVRKLLSRFSANLPILIVRLSLAIKSNDVSRARSQITMLEEVAKAISASDLEVQLSVLGAKLTETPSDNSKALQAYVETIFENFREHLQKRFSITLKDRPDAAAL</sequence>
<evidence type="ECO:0000313" key="2">
    <source>
        <dbReference type="Proteomes" id="UP000624419"/>
    </source>
</evidence>
<dbReference type="RefSeq" id="WP_191024038.1">
    <property type="nucleotide sequence ID" value="NZ_JABBXD010000003.1"/>
</dbReference>
<evidence type="ECO:0000313" key="1">
    <source>
        <dbReference type="EMBL" id="MBD3585723.1"/>
    </source>
</evidence>
<dbReference type="EMBL" id="JABBXD010000003">
    <property type="protein sequence ID" value="MBD3585723.1"/>
    <property type="molecule type" value="Genomic_DNA"/>
</dbReference>
<organism evidence="1 2">
    <name type="scientific">Salinimonas profundi</name>
    <dbReference type="NCBI Taxonomy" id="2729140"/>
    <lineage>
        <taxon>Bacteria</taxon>
        <taxon>Pseudomonadati</taxon>
        <taxon>Pseudomonadota</taxon>
        <taxon>Gammaproteobacteria</taxon>
        <taxon>Alteromonadales</taxon>
        <taxon>Alteromonadaceae</taxon>
        <taxon>Alteromonas/Salinimonas group</taxon>
        <taxon>Salinimonas</taxon>
    </lineage>
</organism>
<reference evidence="1 2" key="1">
    <citation type="submission" date="2020-04" db="EMBL/GenBank/DDBJ databases">
        <title>Salinimonas sp. HHU 13199.</title>
        <authorList>
            <person name="Cui X."/>
            <person name="Zhang D."/>
        </authorList>
    </citation>
    <scope>NUCLEOTIDE SEQUENCE [LARGE SCALE GENOMIC DNA]</scope>
    <source>
        <strain evidence="1 2">HHU 13199</strain>
    </source>
</reference>
<dbReference type="Proteomes" id="UP000624419">
    <property type="component" value="Unassembled WGS sequence"/>
</dbReference>